<keyword evidence="4" id="KW-1185">Reference proteome</keyword>
<feature type="transmembrane region" description="Helical" evidence="2">
    <location>
        <begin position="91"/>
        <end position="108"/>
    </location>
</feature>
<protein>
    <submittedName>
        <fullName evidence="3">Uncharacterized protein</fullName>
    </submittedName>
</protein>
<comment type="caution">
    <text evidence="3">The sequence shown here is derived from an EMBL/GenBank/DDBJ whole genome shotgun (WGS) entry which is preliminary data.</text>
</comment>
<keyword evidence="2" id="KW-0812">Transmembrane</keyword>
<sequence>MLTEVDDDDDSDSDSEEKWGEMHQMNFQDEDDDVDFMMIGSQMNGLKVGEINGADINGACRTNGESGWSTDESIFLGFKPPPPEPPLTRDLLLRLAVIGALTIVIVVMEEVNARVKSEGFITGGVAFKPTTTVDEDREGSDNDDDGSERIAVATGVPDLFIEKI</sequence>
<dbReference type="AlphaFoldDB" id="A0AAN9E3M5"/>
<feature type="region of interest" description="Disordered" evidence="1">
    <location>
        <begin position="1"/>
        <end position="27"/>
    </location>
</feature>
<keyword evidence="2" id="KW-0472">Membrane</keyword>
<organism evidence="3 4">
    <name type="scientific">Crotalaria pallida</name>
    <name type="common">Smooth rattlebox</name>
    <name type="synonym">Crotalaria striata</name>
    <dbReference type="NCBI Taxonomy" id="3830"/>
    <lineage>
        <taxon>Eukaryota</taxon>
        <taxon>Viridiplantae</taxon>
        <taxon>Streptophyta</taxon>
        <taxon>Embryophyta</taxon>
        <taxon>Tracheophyta</taxon>
        <taxon>Spermatophyta</taxon>
        <taxon>Magnoliopsida</taxon>
        <taxon>eudicotyledons</taxon>
        <taxon>Gunneridae</taxon>
        <taxon>Pentapetalae</taxon>
        <taxon>rosids</taxon>
        <taxon>fabids</taxon>
        <taxon>Fabales</taxon>
        <taxon>Fabaceae</taxon>
        <taxon>Papilionoideae</taxon>
        <taxon>50 kb inversion clade</taxon>
        <taxon>genistoids sensu lato</taxon>
        <taxon>core genistoids</taxon>
        <taxon>Crotalarieae</taxon>
        <taxon>Crotalaria</taxon>
    </lineage>
</organism>
<keyword evidence="2" id="KW-1133">Transmembrane helix</keyword>
<accession>A0AAN9E3M5</accession>
<evidence type="ECO:0000256" key="1">
    <source>
        <dbReference type="SAM" id="MobiDB-lite"/>
    </source>
</evidence>
<evidence type="ECO:0000313" key="4">
    <source>
        <dbReference type="Proteomes" id="UP001372338"/>
    </source>
</evidence>
<reference evidence="3 4" key="1">
    <citation type="submission" date="2024-01" db="EMBL/GenBank/DDBJ databases">
        <title>The genomes of 5 underutilized Papilionoideae crops provide insights into root nodulation and disease resistanc.</title>
        <authorList>
            <person name="Yuan L."/>
        </authorList>
    </citation>
    <scope>NUCLEOTIDE SEQUENCE [LARGE SCALE GENOMIC DNA]</scope>
    <source>
        <strain evidence="3">ZHUSHIDOU_FW_LH</strain>
        <tissue evidence="3">Leaf</tissue>
    </source>
</reference>
<gene>
    <name evidence="3" type="ORF">RIF29_39426</name>
</gene>
<dbReference type="EMBL" id="JAYWIO010000008">
    <property type="protein sequence ID" value="KAK7244602.1"/>
    <property type="molecule type" value="Genomic_DNA"/>
</dbReference>
<evidence type="ECO:0000313" key="3">
    <source>
        <dbReference type="EMBL" id="KAK7244602.1"/>
    </source>
</evidence>
<name>A0AAN9E3M5_CROPI</name>
<proteinExistence type="predicted"/>
<dbReference type="Proteomes" id="UP001372338">
    <property type="component" value="Unassembled WGS sequence"/>
</dbReference>
<evidence type="ECO:0000256" key="2">
    <source>
        <dbReference type="SAM" id="Phobius"/>
    </source>
</evidence>
<feature type="compositionally biased region" description="Acidic residues" evidence="1">
    <location>
        <begin position="1"/>
        <end position="15"/>
    </location>
</feature>